<comment type="caution">
    <text evidence="1">The sequence shown here is derived from an EMBL/GenBank/DDBJ whole genome shotgun (WGS) entry which is preliminary data.</text>
</comment>
<reference evidence="1" key="1">
    <citation type="journal article" date="2023" name="bioRxiv">
        <title>Improved chromosome-level genome assembly for marigold (Tagetes erecta).</title>
        <authorList>
            <person name="Jiang F."/>
            <person name="Yuan L."/>
            <person name="Wang S."/>
            <person name="Wang H."/>
            <person name="Xu D."/>
            <person name="Wang A."/>
            <person name="Fan W."/>
        </authorList>
    </citation>
    <scope>NUCLEOTIDE SEQUENCE</scope>
    <source>
        <strain evidence="1">WSJ</strain>
        <tissue evidence="1">Leaf</tissue>
    </source>
</reference>
<organism evidence="1 2">
    <name type="scientific">Tagetes erecta</name>
    <name type="common">African marigold</name>
    <dbReference type="NCBI Taxonomy" id="13708"/>
    <lineage>
        <taxon>Eukaryota</taxon>
        <taxon>Viridiplantae</taxon>
        <taxon>Streptophyta</taxon>
        <taxon>Embryophyta</taxon>
        <taxon>Tracheophyta</taxon>
        <taxon>Spermatophyta</taxon>
        <taxon>Magnoliopsida</taxon>
        <taxon>eudicotyledons</taxon>
        <taxon>Gunneridae</taxon>
        <taxon>Pentapetalae</taxon>
        <taxon>asterids</taxon>
        <taxon>campanulids</taxon>
        <taxon>Asterales</taxon>
        <taxon>Asteraceae</taxon>
        <taxon>Asteroideae</taxon>
        <taxon>Heliantheae alliance</taxon>
        <taxon>Tageteae</taxon>
        <taxon>Tagetes</taxon>
    </lineage>
</organism>
<keyword evidence="2" id="KW-1185">Reference proteome</keyword>
<proteinExistence type="predicted"/>
<evidence type="ECO:0000313" key="2">
    <source>
        <dbReference type="Proteomes" id="UP001229421"/>
    </source>
</evidence>
<gene>
    <name evidence="1" type="ORF">QVD17_11204</name>
</gene>
<name>A0AAD8KT04_TARER</name>
<sequence>MAWVVPKVKLGSQALKQGGLGEKVEIATKFGIQRTDGSGICPVRLACDRDRDINGVGVSCYILPIKAARGGRTYFDHNKLNREMAQKKKCTPSQLALAPIQGMMYVLSLVQPGLKTLAVKLTAQDMAELVSMASFNPSFPPTKNIAILHMHAFCNSSSV</sequence>
<dbReference type="EMBL" id="JAUHHV010000003">
    <property type="protein sequence ID" value="KAK1429005.1"/>
    <property type="molecule type" value="Genomic_DNA"/>
</dbReference>
<dbReference type="AlphaFoldDB" id="A0AAD8KT04"/>
<accession>A0AAD8KT04</accession>
<protein>
    <submittedName>
        <fullName evidence="1">Uncharacterized protein</fullName>
    </submittedName>
</protein>
<evidence type="ECO:0000313" key="1">
    <source>
        <dbReference type="EMBL" id="KAK1429005.1"/>
    </source>
</evidence>
<dbReference type="Proteomes" id="UP001229421">
    <property type="component" value="Unassembled WGS sequence"/>
</dbReference>